<organism evidence="1 2">
    <name type="scientific">Vibrio marisflavi CECT 7928</name>
    <dbReference type="NCBI Taxonomy" id="634439"/>
    <lineage>
        <taxon>Bacteria</taxon>
        <taxon>Pseudomonadati</taxon>
        <taxon>Pseudomonadota</taxon>
        <taxon>Gammaproteobacteria</taxon>
        <taxon>Vibrionales</taxon>
        <taxon>Vibrionaceae</taxon>
        <taxon>Vibrio</taxon>
    </lineage>
</organism>
<evidence type="ECO:0000313" key="2">
    <source>
        <dbReference type="Proteomes" id="UP000838748"/>
    </source>
</evidence>
<dbReference type="EMBL" id="CAKLDM010000002">
    <property type="protein sequence ID" value="CAH0539592.1"/>
    <property type="molecule type" value="Genomic_DNA"/>
</dbReference>
<dbReference type="RefSeq" id="WP_237361569.1">
    <property type="nucleotide sequence ID" value="NZ_CAKLDM010000002.1"/>
</dbReference>
<reference evidence="1" key="1">
    <citation type="submission" date="2021-11" db="EMBL/GenBank/DDBJ databases">
        <authorList>
            <person name="Rodrigo-Torres L."/>
            <person name="Arahal R. D."/>
            <person name="Lucena T."/>
        </authorList>
    </citation>
    <scope>NUCLEOTIDE SEQUENCE</scope>
    <source>
        <strain evidence="1">CECT 7928</strain>
    </source>
</reference>
<comment type="caution">
    <text evidence="1">The sequence shown here is derived from an EMBL/GenBank/DDBJ whole genome shotgun (WGS) entry which is preliminary data.</text>
</comment>
<evidence type="ECO:0000313" key="1">
    <source>
        <dbReference type="EMBL" id="CAH0539592.1"/>
    </source>
</evidence>
<gene>
    <name evidence="1" type="ORF">VMF7928_02267</name>
</gene>
<sequence length="59" mass="7238">METLELQLRKDFYAQIDSLQVHDPNQSWPTLTLLTKEELHELETMWVELRIWKQKQSRL</sequence>
<proteinExistence type="predicted"/>
<name>A0ABN8E3X4_9VIBR</name>
<dbReference type="Proteomes" id="UP000838748">
    <property type="component" value="Unassembled WGS sequence"/>
</dbReference>
<accession>A0ABN8E3X4</accession>
<keyword evidence="2" id="KW-1185">Reference proteome</keyword>
<protein>
    <recommendedName>
        <fullName evidence="3">3-demethylubiquinone-9 3-methyltransferase</fullName>
    </recommendedName>
</protein>
<evidence type="ECO:0008006" key="3">
    <source>
        <dbReference type="Google" id="ProtNLM"/>
    </source>
</evidence>